<dbReference type="RefSeq" id="WP_078707288.1">
    <property type="nucleotide sequence ID" value="NZ_FUXL01000003.1"/>
</dbReference>
<dbReference type="PROSITE" id="PS51194">
    <property type="entry name" value="HELICASE_CTER"/>
    <property type="match status" value="1"/>
</dbReference>
<dbReference type="Pfam" id="PF00271">
    <property type="entry name" value="Helicase_C"/>
    <property type="match status" value="1"/>
</dbReference>
<feature type="region of interest" description="Disordered" evidence="12">
    <location>
        <begin position="373"/>
        <end position="476"/>
    </location>
</feature>
<dbReference type="STRING" id="1365950.SAMN05428963_103176"/>
<name>A0A1T4NT41_9HYPH</name>
<dbReference type="PANTHER" id="PTHR47959:SF13">
    <property type="entry name" value="ATP-DEPENDENT RNA HELICASE RHLE"/>
    <property type="match status" value="1"/>
</dbReference>
<dbReference type="OrthoDB" id="9805696at2"/>
<evidence type="ECO:0000256" key="4">
    <source>
        <dbReference type="ARBA" id="ARBA00022801"/>
    </source>
</evidence>
<keyword evidence="17" id="KW-1185">Reference proteome</keyword>
<feature type="short sequence motif" description="Q motif" evidence="10">
    <location>
        <begin position="4"/>
        <end position="32"/>
    </location>
</feature>
<organism evidence="16 17">
    <name type="scientific">Consotaella salsifontis</name>
    <dbReference type="NCBI Taxonomy" id="1365950"/>
    <lineage>
        <taxon>Bacteria</taxon>
        <taxon>Pseudomonadati</taxon>
        <taxon>Pseudomonadota</taxon>
        <taxon>Alphaproteobacteria</taxon>
        <taxon>Hyphomicrobiales</taxon>
        <taxon>Aurantimonadaceae</taxon>
        <taxon>Consotaella</taxon>
    </lineage>
</organism>
<dbReference type="InterPro" id="IPR014001">
    <property type="entry name" value="Helicase_ATP-bd"/>
</dbReference>
<evidence type="ECO:0000259" key="14">
    <source>
        <dbReference type="PROSITE" id="PS51194"/>
    </source>
</evidence>
<accession>A0A1T4NT41</accession>
<evidence type="ECO:0000259" key="15">
    <source>
        <dbReference type="PROSITE" id="PS51195"/>
    </source>
</evidence>
<dbReference type="InterPro" id="IPR050079">
    <property type="entry name" value="DEAD_box_RNA_helicase"/>
</dbReference>
<evidence type="ECO:0000256" key="5">
    <source>
        <dbReference type="ARBA" id="ARBA00022806"/>
    </source>
</evidence>
<dbReference type="Pfam" id="PF00270">
    <property type="entry name" value="DEAD"/>
    <property type="match status" value="1"/>
</dbReference>
<protein>
    <recommendedName>
        <fullName evidence="9">DEAD-box ATP-dependent RNA helicase RhpA</fullName>
        <ecNumber evidence="1">3.6.4.13</ecNumber>
    </recommendedName>
</protein>
<proteinExistence type="inferred from homology"/>
<dbReference type="GO" id="GO:0042255">
    <property type="term" value="P:ribosome assembly"/>
    <property type="evidence" value="ECO:0007669"/>
    <property type="project" value="UniProtKB-ARBA"/>
</dbReference>
<gene>
    <name evidence="16" type="ORF">SAMN05428963_103176</name>
</gene>
<dbReference type="GO" id="GO:0009266">
    <property type="term" value="P:response to temperature stimulus"/>
    <property type="evidence" value="ECO:0007669"/>
    <property type="project" value="UniProtKB-ARBA"/>
</dbReference>
<dbReference type="Gene3D" id="3.40.50.300">
    <property type="entry name" value="P-loop containing nucleotide triphosphate hydrolases"/>
    <property type="match status" value="2"/>
</dbReference>
<reference evidence="16 17" key="1">
    <citation type="submission" date="2017-02" db="EMBL/GenBank/DDBJ databases">
        <authorList>
            <person name="Peterson S.W."/>
        </authorList>
    </citation>
    <scope>NUCLEOTIDE SEQUENCE [LARGE SCALE GENOMIC DNA]</scope>
    <source>
        <strain evidence="16 17">USBA 369</strain>
    </source>
</reference>
<dbReference type="InterPro" id="IPR011545">
    <property type="entry name" value="DEAD/DEAH_box_helicase_dom"/>
</dbReference>
<dbReference type="Proteomes" id="UP000190135">
    <property type="component" value="Unassembled WGS sequence"/>
</dbReference>
<dbReference type="GO" id="GO:0003676">
    <property type="term" value="F:nucleic acid binding"/>
    <property type="evidence" value="ECO:0007669"/>
    <property type="project" value="InterPro"/>
</dbReference>
<dbReference type="PROSITE" id="PS51195">
    <property type="entry name" value="Q_MOTIF"/>
    <property type="match status" value="1"/>
</dbReference>
<dbReference type="GO" id="GO:0005829">
    <property type="term" value="C:cytosol"/>
    <property type="evidence" value="ECO:0007669"/>
    <property type="project" value="TreeGrafter"/>
</dbReference>
<evidence type="ECO:0000256" key="3">
    <source>
        <dbReference type="ARBA" id="ARBA00022741"/>
    </source>
</evidence>
<dbReference type="CDD" id="cd00268">
    <property type="entry name" value="DEADc"/>
    <property type="match status" value="1"/>
</dbReference>
<evidence type="ECO:0000313" key="17">
    <source>
        <dbReference type="Proteomes" id="UP000190135"/>
    </source>
</evidence>
<dbReference type="FunFam" id="3.40.50.300:FF:000108">
    <property type="entry name" value="ATP-dependent RNA helicase RhlE"/>
    <property type="match status" value="1"/>
</dbReference>
<evidence type="ECO:0000256" key="6">
    <source>
        <dbReference type="ARBA" id="ARBA00022840"/>
    </source>
</evidence>
<evidence type="ECO:0000259" key="13">
    <source>
        <dbReference type="PROSITE" id="PS51192"/>
    </source>
</evidence>
<dbReference type="InterPro" id="IPR027417">
    <property type="entry name" value="P-loop_NTPase"/>
</dbReference>
<feature type="domain" description="DEAD-box RNA helicase Q" evidence="15">
    <location>
        <begin position="4"/>
        <end position="32"/>
    </location>
</feature>
<evidence type="ECO:0000256" key="2">
    <source>
        <dbReference type="ARBA" id="ARBA00022490"/>
    </source>
</evidence>
<dbReference type="PANTHER" id="PTHR47959">
    <property type="entry name" value="ATP-DEPENDENT RNA HELICASE RHLE-RELATED"/>
    <property type="match status" value="1"/>
</dbReference>
<sequence length="476" mass="51125">MTSSNFQALGLADALLSALQAMELVTPTPIQAEAIPHVMKGRDVLGLAQTGTGKTAAFALPLLDALLSSKAKPTPKTCRALILAPTRELASQIAETIQSLTKGTPLRHAVIFGGVSIRPQIQNVARGLDIVVATPGRLLDLMDQNALSLAGVRHLVLDEADRMLDMGFIRDIRRIQKALPKERQSLLFSATMPESISSLAADLLKDPVRVEVTPQVVAVEAIDQSAFLVPQKQKKHWLIKRLAQPEMTKVVVFTRTKRGANRLSEDLEKAGIGSLAIHGNKSQSARQKALAEFHGGRTRVLVATDLVARGIHVDDISHVVNYDLPEEAESYVHRIGRTARAGKSGFAVALVDPSERAKLKAIEKLTDQRFTLEVDPSLPDVPDSAPQPRKAAPQKRRNEPRRSPGEAGKGGKPFEARGRNARSGPRKGPGKAVATSPRVADEKKARPPRGKRAKGGGGEAGGSRTDGEKVLLTAFA</sequence>
<dbReference type="SUPFAM" id="SSF52540">
    <property type="entry name" value="P-loop containing nucleoside triphosphate hydrolases"/>
    <property type="match status" value="1"/>
</dbReference>
<dbReference type="EC" id="3.6.4.13" evidence="1"/>
<dbReference type="GO" id="GO:0016787">
    <property type="term" value="F:hydrolase activity"/>
    <property type="evidence" value="ECO:0007669"/>
    <property type="project" value="UniProtKB-KW"/>
</dbReference>
<dbReference type="PROSITE" id="PS51192">
    <property type="entry name" value="HELICASE_ATP_BIND_1"/>
    <property type="match status" value="1"/>
</dbReference>
<dbReference type="AlphaFoldDB" id="A0A1T4NT41"/>
<keyword evidence="4 11" id="KW-0378">Hydrolase</keyword>
<evidence type="ECO:0000256" key="1">
    <source>
        <dbReference type="ARBA" id="ARBA00012552"/>
    </source>
</evidence>
<dbReference type="InterPro" id="IPR044742">
    <property type="entry name" value="DEAD/DEAH_RhlB"/>
</dbReference>
<dbReference type="SMART" id="SM00490">
    <property type="entry name" value="HELICc"/>
    <property type="match status" value="1"/>
</dbReference>
<feature type="domain" description="Helicase C-terminal" evidence="14">
    <location>
        <begin position="234"/>
        <end position="382"/>
    </location>
</feature>
<evidence type="ECO:0000256" key="12">
    <source>
        <dbReference type="SAM" id="MobiDB-lite"/>
    </source>
</evidence>
<dbReference type="SMART" id="SM00487">
    <property type="entry name" value="DEXDc"/>
    <property type="match status" value="1"/>
</dbReference>
<keyword evidence="2" id="KW-0963">Cytoplasm</keyword>
<feature type="domain" description="Helicase ATP-binding" evidence="13">
    <location>
        <begin position="35"/>
        <end position="210"/>
    </location>
</feature>
<dbReference type="GO" id="GO:0003724">
    <property type="term" value="F:RNA helicase activity"/>
    <property type="evidence" value="ECO:0007669"/>
    <property type="project" value="UniProtKB-EC"/>
</dbReference>
<comment type="catalytic activity">
    <reaction evidence="8">
        <text>ATP + H2O = ADP + phosphate + H(+)</text>
        <dbReference type="Rhea" id="RHEA:13065"/>
        <dbReference type="ChEBI" id="CHEBI:15377"/>
        <dbReference type="ChEBI" id="CHEBI:15378"/>
        <dbReference type="ChEBI" id="CHEBI:30616"/>
        <dbReference type="ChEBI" id="CHEBI:43474"/>
        <dbReference type="ChEBI" id="CHEBI:456216"/>
        <dbReference type="EC" id="3.6.4.13"/>
    </reaction>
</comment>
<evidence type="ECO:0000256" key="8">
    <source>
        <dbReference type="ARBA" id="ARBA00047984"/>
    </source>
</evidence>
<dbReference type="PROSITE" id="PS00039">
    <property type="entry name" value="DEAD_ATP_HELICASE"/>
    <property type="match status" value="1"/>
</dbReference>
<dbReference type="GO" id="GO:0005524">
    <property type="term" value="F:ATP binding"/>
    <property type="evidence" value="ECO:0007669"/>
    <property type="project" value="UniProtKB-KW"/>
</dbReference>
<evidence type="ECO:0000313" key="16">
    <source>
        <dbReference type="EMBL" id="SJZ82373.1"/>
    </source>
</evidence>
<keyword evidence="6 11" id="KW-0067">ATP-binding</keyword>
<comment type="similarity">
    <text evidence="7 11">Belongs to the DEAD box helicase family.</text>
</comment>
<keyword evidence="5 11" id="KW-0347">Helicase</keyword>
<dbReference type="EMBL" id="FUXL01000003">
    <property type="protein sequence ID" value="SJZ82373.1"/>
    <property type="molecule type" value="Genomic_DNA"/>
</dbReference>
<dbReference type="InterPro" id="IPR014014">
    <property type="entry name" value="RNA_helicase_DEAD_Q_motif"/>
</dbReference>
<evidence type="ECO:0000256" key="9">
    <source>
        <dbReference type="ARBA" id="ARBA00074363"/>
    </source>
</evidence>
<dbReference type="CDD" id="cd18787">
    <property type="entry name" value="SF2_C_DEAD"/>
    <property type="match status" value="1"/>
</dbReference>
<dbReference type="InterPro" id="IPR001650">
    <property type="entry name" value="Helicase_C-like"/>
</dbReference>
<dbReference type="InterPro" id="IPR000629">
    <property type="entry name" value="RNA-helicase_DEAD-box_CS"/>
</dbReference>
<evidence type="ECO:0000256" key="7">
    <source>
        <dbReference type="ARBA" id="ARBA00038437"/>
    </source>
</evidence>
<evidence type="ECO:0000256" key="11">
    <source>
        <dbReference type="RuleBase" id="RU000492"/>
    </source>
</evidence>
<keyword evidence="3 11" id="KW-0547">Nucleotide-binding</keyword>
<evidence type="ECO:0000256" key="10">
    <source>
        <dbReference type="PROSITE-ProRule" id="PRU00552"/>
    </source>
</evidence>